<feature type="signal peptide" evidence="2">
    <location>
        <begin position="1"/>
        <end position="24"/>
    </location>
</feature>
<feature type="region of interest" description="Disordered" evidence="1">
    <location>
        <begin position="92"/>
        <end position="131"/>
    </location>
</feature>
<feature type="chain" id="PRO_5042189309" evidence="2">
    <location>
        <begin position="25"/>
        <end position="131"/>
    </location>
</feature>
<feature type="compositionally biased region" description="Basic and acidic residues" evidence="1">
    <location>
        <begin position="122"/>
        <end position="131"/>
    </location>
</feature>
<evidence type="ECO:0000256" key="1">
    <source>
        <dbReference type="SAM" id="MobiDB-lite"/>
    </source>
</evidence>
<dbReference type="Proteomes" id="UP001215598">
    <property type="component" value="Unassembled WGS sequence"/>
</dbReference>
<sequence length="131" mass="14422">MFLCGIAAILAILGVLMCLRRARRTTPGYDKPRRVAAGYTDFEPWTLNSNPQNSAFTEEPQSPTSTLAAKEPDGTRLAEQVRFLTEQVEKIQRTSVVGSSSTSSGSDNNTGVRPLRRSLSTMKRDQLVDEC</sequence>
<feature type="region of interest" description="Disordered" evidence="1">
    <location>
        <begin position="48"/>
        <end position="74"/>
    </location>
</feature>
<name>A0AAD7MC98_9AGAR</name>
<feature type="compositionally biased region" description="Polar residues" evidence="1">
    <location>
        <begin position="48"/>
        <end position="67"/>
    </location>
</feature>
<protein>
    <submittedName>
        <fullName evidence="3">Uncharacterized protein</fullName>
    </submittedName>
</protein>
<evidence type="ECO:0000256" key="2">
    <source>
        <dbReference type="SAM" id="SignalP"/>
    </source>
</evidence>
<reference evidence="3" key="1">
    <citation type="submission" date="2023-03" db="EMBL/GenBank/DDBJ databases">
        <title>Massive genome expansion in bonnet fungi (Mycena s.s.) driven by repeated elements and novel gene families across ecological guilds.</title>
        <authorList>
            <consortium name="Lawrence Berkeley National Laboratory"/>
            <person name="Harder C.B."/>
            <person name="Miyauchi S."/>
            <person name="Viragh M."/>
            <person name="Kuo A."/>
            <person name="Thoen E."/>
            <person name="Andreopoulos B."/>
            <person name="Lu D."/>
            <person name="Skrede I."/>
            <person name="Drula E."/>
            <person name="Henrissat B."/>
            <person name="Morin E."/>
            <person name="Kohler A."/>
            <person name="Barry K."/>
            <person name="LaButti K."/>
            <person name="Morin E."/>
            <person name="Salamov A."/>
            <person name="Lipzen A."/>
            <person name="Mereny Z."/>
            <person name="Hegedus B."/>
            <person name="Baldrian P."/>
            <person name="Stursova M."/>
            <person name="Weitz H."/>
            <person name="Taylor A."/>
            <person name="Grigoriev I.V."/>
            <person name="Nagy L.G."/>
            <person name="Martin F."/>
            <person name="Kauserud H."/>
        </authorList>
    </citation>
    <scope>NUCLEOTIDE SEQUENCE</scope>
    <source>
        <strain evidence="3">CBHHK182m</strain>
    </source>
</reference>
<organism evidence="3 4">
    <name type="scientific">Mycena metata</name>
    <dbReference type="NCBI Taxonomy" id="1033252"/>
    <lineage>
        <taxon>Eukaryota</taxon>
        <taxon>Fungi</taxon>
        <taxon>Dikarya</taxon>
        <taxon>Basidiomycota</taxon>
        <taxon>Agaricomycotina</taxon>
        <taxon>Agaricomycetes</taxon>
        <taxon>Agaricomycetidae</taxon>
        <taxon>Agaricales</taxon>
        <taxon>Marasmiineae</taxon>
        <taxon>Mycenaceae</taxon>
        <taxon>Mycena</taxon>
    </lineage>
</organism>
<comment type="caution">
    <text evidence="3">The sequence shown here is derived from an EMBL/GenBank/DDBJ whole genome shotgun (WGS) entry which is preliminary data.</text>
</comment>
<gene>
    <name evidence="3" type="ORF">B0H16DRAFT_1745561</name>
</gene>
<accession>A0AAD7MC98</accession>
<keyword evidence="2" id="KW-0732">Signal</keyword>
<keyword evidence="4" id="KW-1185">Reference proteome</keyword>
<evidence type="ECO:0000313" key="4">
    <source>
        <dbReference type="Proteomes" id="UP001215598"/>
    </source>
</evidence>
<proteinExistence type="predicted"/>
<dbReference type="AlphaFoldDB" id="A0AAD7MC98"/>
<evidence type="ECO:0000313" key="3">
    <source>
        <dbReference type="EMBL" id="KAJ7710286.1"/>
    </source>
</evidence>
<dbReference type="EMBL" id="JARKIB010000409">
    <property type="protein sequence ID" value="KAJ7710286.1"/>
    <property type="molecule type" value="Genomic_DNA"/>
</dbReference>
<feature type="compositionally biased region" description="Low complexity" evidence="1">
    <location>
        <begin position="94"/>
        <end position="106"/>
    </location>
</feature>